<protein>
    <recommendedName>
        <fullName evidence="1">C-type lectin domain-containing protein</fullName>
    </recommendedName>
</protein>
<evidence type="ECO:0000259" key="1">
    <source>
        <dbReference type="PROSITE" id="PS50041"/>
    </source>
</evidence>
<dbReference type="OMA" id="GARHYIC"/>
<dbReference type="Ensembl" id="ENSSDUT00000007307.1">
    <property type="protein sequence ID" value="ENSSDUP00000007169.1"/>
    <property type="gene ID" value="ENSSDUG00000005273.1"/>
</dbReference>
<keyword evidence="3" id="KW-1185">Reference proteome</keyword>
<dbReference type="SMART" id="SM00034">
    <property type="entry name" value="CLECT"/>
    <property type="match status" value="1"/>
</dbReference>
<dbReference type="Pfam" id="PF00059">
    <property type="entry name" value="Lectin_C"/>
    <property type="match status" value="1"/>
</dbReference>
<evidence type="ECO:0000313" key="3">
    <source>
        <dbReference type="Proteomes" id="UP000261420"/>
    </source>
</evidence>
<dbReference type="Proteomes" id="UP000261420">
    <property type="component" value="Unplaced"/>
</dbReference>
<dbReference type="PANTHER" id="PTHR22803">
    <property type="entry name" value="MANNOSE, PHOSPHOLIPASE, LECTIN RECEPTOR RELATED"/>
    <property type="match status" value="1"/>
</dbReference>
<organism evidence="2 3">
    <name type="scientific">Seriola dumerili</name>
    <name type="common">Greater amberjack</name>
    <name type="synonym">Caranx dumerili</name>
    <dbReference type="NCBI Taxonomy" id="41447"/>
    <lineage>
        <taxon>Eukaryota</taxon>
        <taxon>Metazoa</taxon>
        <taxon>Chordata</taxon>
        <taxon>Craniata</taxon>
        <taxon>Vertebrata</taxon>
        <taxon>Euteleostomi</taxon>
        <taxon>Actinopterygii</taxon>
        <taxon>Neopterygii</taxon>
        <taxon>Teleostei</taxon>
        <taxon>Neoteleostei</taxon>
        <taxon>Acanthomorphata</taxon>
        <taxon>Carangaria</taxon>
        <taxon>Carangiformes</taxon>
        <taxon>Carangidae</taxon>
        <taxon>Seriola</taxon>
    </lineage>
</organism>
<sequence length="300" mass="34582">PLLEWLSLFPALDFLVQFSLYKLNNGTNWCFGQLLNCTENITLLRSEYGQLKLFMNATLYNLTLMSSEKTQLSMLLKNTMQEKTHLQVRNKELNMLLKSTMENYSLVEEEKRQLNLHLNKSLQIITTETAENKQNQKHTLHCSRCLPGWVEHASRCFFLSSVAEKWEVARQLCISMGGDLAIVLNAEDQAFLTNMTFQYVQAHPQEDFHSAWIGLQDMVKEGTHLWVNGNTIKWDVIYWKESEPNNAVPDWDTDLSGQDCVAIVPPRGTGGKDWLNSWDDIICGGKRHYLCETMKLNKSL</sequence>
<evidence type="ECO:0000313" key="2">
    <source>
        <dbReference type="Ensembl" id="ENSSDUP00000007169.1"/>
    </source>
</evidence>
<dbReference type="AlphaFoldDB" id="A0A3B4TLP9"/>
<dbReference type="InterPro" id="IPR050111">
    <property type="entry name" value="C-type_lectin/snaclec_domain"/>
</dbReference>
<proteinExistence type="predicted"/>
<feature type="domain" description="C-type lectin" evidence="1">
    <location>
        <begin position="152"/>
        <end position="292"/>
    </location>
</feature>
<dbReference type="PROSITE" id="PS50041">
    <property type="entry name" value="C_TYPE_LECTIN_2"/>
    <property type="match status" value="1"/>
</dbReference>
<dbReference type="Gene3D" id="3.10.100.10">
    <property type="entry name" value="Mannose-Binding Protein A, subunit A"/>
    <property type="match status" value="1"/>
</dbReference>
<reference evidence="2" key="1">
    <citation type="submission" date="2025-08" db="UniProtKB">
        <authorList>
            <consortium name="Ensembl"/>
        </authorList>
    </citation>
    <scope>IDENTIFICATION</scope>
</reference>
<dbReference type="InterPro" id="IPR016187">
    <property type="entry name" value="CTDL_fold"/>
</dbReference>
<name>A0A3B4TLP9_SERDU</name>
<accession>A0A3B4TLP9</accession>
<dbReference type="SUPFAM" id="SSF56436">
    <property type="entry name" value="C-type lectin-like"/>
    <property type="match status" value="1"/>
</dbReference>
<dbReference type="InterPro" id="IPR016186">
    <property type="entry name" value="C-type_lectin-like/link_sf"/>
</dbReference>
<reference evidence="2" key="2">
    <citation type="submission" date="2025-09" db="UniProtKB">
        <authorList>
            <consortium name="Ensembl"/>
        </authorList>
    </citation>
    <scope>IDENTIFICATION</scope>
</reference>
<dbReference type="InterPro" id="IPR001304">
    <property type="entry name" value="C-type_lectin-like"/>
</dbReference>
<dbReference type="GeneTree" id="ENSGT01030000234575"/>